<dbReference type="Proteomes" id="UP000077315">
    <property type="component" value="Unassembled WGS sequence"/>
</dbReference>
<dbReference type="FunCoup" id="A0A167MQK7">
    <property type="interactions" value="170"/>
</dbReference>
<dbReference type="GO" id="GO:0005759">
    <property type="term" value="C:mitochondrial matrix"/>
    <property type="evidence" value="ECO:0007669"/>
    <property type="project" value="TreeGrafter"/>
</dbReference>
<proteinExistence type="inferred from homology"/>
<dbReference type="InterPro" id="IPR017703">
    <property type="entry name" value="YgfZ/GCV_T_CS"/>
</dbReference>
<gene>
    <name evidence="6" type="ORF">PHYBLDRAFT_187135</name>
</gene>
<dbReference type="SUPFAM" id="SSF103025">
    <property type="entry name" value="Folate-binding domain"/>
    <property type="match status" value="1"/>
</dbReference>
<comment type="similarity">
    <text evidence="4">Belongs to the GcvT family. CAF17/IBA57 subfamily.</text>
</comment>
<evidence type="ECO:0000256" key="3">
    <source>
        <dbReference type="ARBA" id="ARBA00023128"/>
    </source>
</evidence>
<dbReference type="OrthoDB" id="191995at2759"/>
<keyword evidence="7" id="KW-1185">Reference proteome</keyword>
<dbReference type="Pfam" id="PF25455">
    <property type="entry name" value="Beta-barrel_CAF17_C"/>
    <property type="match status" value="1"/>
</dbReference>
<dbReference type="Gene3D" id="3.30.1360.120">
    <property type="entry name" value="Probable tRNA modification gtpase trme, domain 1"/>
    <property type="match status" value="1"/>
</dbReference>
<sequence>MNGLMISKIPSTMRSQVCRRTLSTQVSQQQGNKFCQIPNRGLLELRGPDTVKFLQGLTTNNTRKIASGGEGCYTSFLTPQGRMLYDAFIYPVNGESEKWIIECDERVVGNIAKHLKRYQLRAKVKMQDVTQEYSAWSAWGGDVQKTAAVGCYDPRVPGLGYRAIVPKQTDIKSVLGLDTFEELPAEEYTIRRLLNGVAEGPDDMWPEHALPLESNMDYMHGVDFNKGCYVGQELTIRTHHTGVVRKRMMPVQIYNGDQSVPESLVVDRSAIYPVGLEPQVDIKLADGSSKRSVGKLGSGIHNIGMALMRLEHVKKFENTQSKAFNVAGTDTFVRPFLPTWWPVEEEEEEKE</sequence>
<dbReference type="GeneID" id="29000239"/>
<dbReference type="InterPro" id="IPR045179">
    <property type="entry name" value="YgfZ/GcvT"/>
</dbReference>
<feature type="domain" description="CAF17 C-terminal" evidence="5">
    <location>
        <begin position="245"/>
        <end position="342"/>
    </location>
</feature>
<dbReference type="InterPro" id="IPR057460">
    <property type="entry name" value="CAF17_C"/>
</dbReference>
<dbReference type="AlphaFoldDB" id="A0A167MQK7"/>
<accession>A0A167MQK7</accession>
<dbReference type="PANTHER" id="PTHR22602:SF0">
    <property type="entry name" value="TRANSFERASE CAF17, MITOCHONDRIAL-RELATED"/>
    <property type="match status" value="1"/>
</dbReference>
<keyword evidence="3" id="KW-0496">Mitochondrion</keyword>
<evidence type="ECO:0000259" key="5">
    <source>
        <dbReference type="Pfam" id="PF25455"/>
    </source>
</evidence>
<dbReference type="VEuPathDB" id="FungiDB:PHYBLDRAFT_187135"/>
<evidence type="ECO:0000256" key="4">
    <source>
        <dbReference type="ARBA" id="ARBA00093447"/>
    </source>
</evidence>
<evidence type="ECO:0000256" key="1">
    <source>
        <dbReference type="ARBA" id="ARBA00004173"/>
    </source>
</evidence>
<dbReference type="RefSeq" id="XP_018291594.1">
    <property type="nucleotide sequence ID" value="XM_018439333.1"/>
</dbReference>
<dbReference type="PANTHER" id="PTHR22602">
    <property type="entry name" value="TRANSFERASE CAF17, MITOCHONDRIAL-RELATED"/>
    <property type="match status" value="1"/>
</dbReference>
<name>A0A167MQK7_PHYB8</name>
<dbReference type="GO" id="GO:0016226">
    <property type="term" value="P:iron-sulfur cluster assembly"/>
    <property type="evidence" value="ECO:0007669"/>
    <property type="project" value="TreeGrafter"/>
</dbReference>
<comment type="subcellular location">
    <subcellularLocation>
        <location evidence="1">Mitochondrion</location>
    </subcellularLocation>
</comment>
<evidence type="ECO:0000313" key="7">
    <source>
        <dbReference type="Proteomes" id="UP000077315"/>
    </source>
</evidence>
<evidence type="ECO:0000256" key="2">
    <source>
        <dbReference type="ARBA" id="ARBA00022946"/>
    </source>
</evidence>
<dbReference type="Gene3D" id="2.40.30.160">
    <property type="match status" value="1"/>
</dbReference>
<evidence type="ECO:0000313" key="6">
    <source>
        <dbReference type="EMBL" id="OAD73554.1"/>
    </source>
</evidence>
<reference evidence="7" key="1">
    <citation type="submission" date="2015-06" db="EMBL/GenBank/DDBJ databases">
        <title>Expansion of signal transduction pathways in fungi by whole-genome duplication.</title>
        <authorList>
            <consortium name="DOE Joint Genome Institute"/>
            <person name="Corrochano L.M."/>
            <person name="Kuo A."/>
            <person name="Marcet-Houben M."/>
            <person name="Polaino S."/>
            <person name="Salamov A."/>
            <person name="Villalobos J.M."/>
            <person name="Alvarez M.I."/>
            <person name="Avalos J."/>
            <person name="Benito E.P."/>
            <person name="Benoit I."/>
            <person name="Burger G."/>
            <person name="Camino L.P."/>
            <person name="Canovas D."/>
            <person name="Cerda-Olmedo E."/>
            <person name="Cheng J.-F."/>
            <person name="Dominguez A."/>
            <person name="Elias M."/>
            <person name="Eslava A.P."/>
            <person name="Glaser F."/>
            <person name="Grimwood J."/>
            <person name="Gutierrez G."/>
            <person name="Heitman J."/>
            <person name="Henrissat B."/>
            <person name="Iturriaga E.A."/>
            <person name="Lang B.F."/>
            <person name="Lavin J.L."/>
            <person name="Lee S."/>
            <person name="Li W."/>
            <person name="Lindquist E."/>
            <person name="Lopez-Garcia S."/>
            <person name="Luque E.M."/>
            <person name="Marcos A.T."/>
            <person name="Martin J."/>
            <person name="McCluskey K."/>
            <person name="Medina H.R."/>
            <person name="Miralles-Duran A."/>
            <person name="Miyazaki A."/>
            <person name="Munoz-Torres E."/>
            <person name="Oguiza J.A."/>
            <person name="Ohm R."/>
            <person name="Olmedo M."/>
            <person name="Orejas M."/>
            <person name="Ortiz-Castellanos L."/>
            <person name="Pisabarro A.G."/>
            <person name="Rodriguez-Romero J."/>
            <person name="Ruiz-Herrera J."/>
            <person name="Ruiz-Vazquez R."/>
            <person name="Sanz C."/>
            <person name="Schackwitz W."/>
            <person name="Schmutz J."/>
            <person name="Shahriari M."/>
            <person name="Shelest E."/>
            <person name="Silva-Franco F."/>
            <person name="Soanes D."/>
            <person name="Syed K."/>
            <person name="Tagua V.G."/>
            <person name="Talbot N.J."/>
            <person name="Thon M."/>
            <person name="De vries R.P."/>
            <person name="Wiebenga A."/>
            <person name="Yadav J.S."/>
            <person name="Braun E.L."/>
            <person name="Baker S."/>
            <person name="Garre V."/>
            <person name="Horwitz B."/>
            <person name="Torres-Martinez S."/>
            <person name="Idnurm A."/>
            <person name="Herrera-Estrella A."/>
            <person name="Gabaldon T."/>
            <person name="Grigoriev I.V."/>
        </authorList>
    </citation>
    <scope>NUCLEOTIDE SEQUENCE [LARGE SCALE GENOMIC DNA]</scope>
    <source>
        <strain evidence="7">NRRL 1555(-)</strain>
    </source>
</reference>
<keyword evidence="2" id="KW-0809">Transit peptide</keyword>
<dbReference type="InterPro" id="IPR027266">
    <property type="entry name" value="TrmE/GcvT-like"/>
</dbReference>
<dbReference type="NCBIfam" id="TIGR03317">
    <property type="entry name" value="ygfZ_signature"/>
    <property type="match status" value="1"/>
</dbReference>
<organism evidence="6 7">
    <name type="scientific">Phycomyces blakesleeanus (strain ATCC 8743b / DSM 1359 / FGSC 10004 / NBRC 33097 / NRRL 1555)</name>
    <dbReference type="NCBI Taxonomy" id="763407"/>
    <lineage>
        <taxon>Eukaryota</taxon>
        <taxon>Fungi</taxon>
        <taxon>Fungi incertae sedis</taxon>
        <taxon>Mucoromycota</taxon>
        <taxon>Mucoromycotina</taxon>
        <taxon>Mucoromycetes</taxon>
        <taxon>Mucorales</taxon>
        <taxon>Phycomycetaceae</taxon>
        <taxon>Phycomyces</taxon>
    </lineage>
</organism>
<dbReference type="STRING" id="763407.A0A167MQK7"/>
<protein>
    <recommendedName>
        <fullName evidence="5">CAF17 C-terminal domain-containing protein</fullName>
    </recommendedName>
</protein>
<dbReference type="EMBL" id="KV440981">
    <property type="protein sequence ID" value="OAD73554.1"/>
    <property type="molecule type" value="Genomic_DNA"/>
</dbReference>
<dbReference type="InParanoid" id="A0A167MQK7"/>